<sequence>MKPLSARQLTLPFIITSLCAGITGCNQAQQASSNIIELNAVNPLSTDVANAPIKISLQQLTASNSQVNEQWVLTQGNNTISQQWIDTDADGKVDHLLAITDFNANESKALILSSNKVKAAKDTAQRVNVELAIKQNAELVDGIYQGGEFNSIDKVIVPSEHKVGDQLYRFEGLGWESELVGYRLYLDHRNTADIFGKKQTDMVLAHVGEPGSNYHKPANWGMDILKVGPSLGMGSIGYIEEGKAQRISSARVIDATIIQDGPIHAIAQVRHLGANYQQTPYHLTSQYSIHAGSRLTWHQASIEGASLPLVAGIVKHQNTELLSSNTNKSWAYIASFGPQSEAKDALGMVMFYQTSEVQKAAEDDFNYLIVFKNKLQKVNYAFAAVWQQDSSGLTSKSQFEQWLNHELDKLNNPIEIRVR</sequence>
<dbReference type="PROSITE" id="PS51257">
    <property type="entry name" value="PROKAR_LIPOPROTEIN"/>
    <property type="match status" value="1"/>
</dbReference>
<evidence type="ECO:0000313" key="2">
    <source>
        <dbReference type="Proteomes" id="UP000623842"/>
    </source>
</evidence>
<name>A0A919BM97_9GAMM</name>
<keyword evidence="2" id="KW-1185">Reference proteome</keyword>
<accession>A0A919BM97</accession>
<evidence type="ECO:0000313" key="1">
    <source>
        <dbReference type="EMBL" id="GHF97245.1"/>
    </source>
</evidence>
<proteinExistence type="predicted"/>
<dbReference type="InterPro" id="IPR032342">
    <property type="entry name" value="DUF4861"/>
</dbReference>
<reference evidence="1" key="2">
    <citation type="submission" date="2020-09" db="EMBL/GenBank/DDBJ databases">
        <authorList>
            <person name="Sun Q."/>
            <person name="Kim S."/>
        </authorList>
    </citation>
    <scope>NUCLEOTIDE SEQUENCE</scope>
    <source>
        <strain evidence="1">KCTC 42731</strain>
    </source>
</reference>
<evidence type="ECO:0008006" key="3">
    <source>
        <dbReference type="Google" id="ProtNLM"/>
    </source>
</evidence>
<dbReference type="RefSeq" id="WP_189771512.1">
    <property type="nucleotide sequence ID" value="NZ_BNCK01000006.1"/>
</dbReference>
<comment type="caution">
    <text evidence="1">The sequence shown here is derived from an EMBL/GenBank/DDBJ whole genome shotgun (WGS) entry which is preliminary data.</text>
</comment>
<organism evidence="1 2">
    <name type="scientific">Thalassotalea marina</name>
    <dbReference type="NCBI Taxonomy" id="1673741"/>
    <lineage>
        <taxon>Bacteria</taxon>
        <taxon>Pseudomonadati</taxon>
        <taxon>Pseudomonadota</taxon>
        <taxon>Gammaproteobacteria</taxon>
        <taxon>Alteromonadales</taxon>
        <taxon>Colwelliaceae</taxon>
        <taxon>Thalassotalea</taxon>
    </lineage>
</organism>
<gene>
    <name evidence="1" type="ORF">GCM10017161_26740</name>
</gene>
<reference evidence="1" key="1">
    <citation type="journal article" date="2014" name="Int. J. Syst. Evol. Microbiol.">
        <title>Complete genome sequence of Corynebacterium casei LMG S-19264T (=DSM 44701T), isolated from a smear-ripened cheese.</title>
        <authorList>
            <consortium name="US DOE Joint Genome Institute (JGI-PGF)"/>
            <person name="Walter F."/>
            <person name="Albersmeier A."/>
            <person name="Kalinowski J."/>
            <person name="Ruckert C."/>
        </authorList>
    </citation>
    <scope>NUCLEOTIDE SEQUENCE</scope>
    <source>
        <strain evidence="1">KCTC 42731</strain>
    </source>
</reference>
<dbReference type="Pfam" id="PF16153">
    <property type="entry name" value="DUF4861"/>
    <property type="match status" value="1"/>
</dbReference>
<protein>
    <recommendedName>
        <fullName evidence="3">DUF4861 domain-containing protein</fullName>
    </recommendedName>
</protein>
<dbReference type="AlphaFoldDB" id="A0A919BM97"/>
<dbReference type="Proteomes" id="UP000623842">
    <property type="component" value="Unassembled WGS sequence"/>
</dbReference>
<dbReference type="EMBL" id="BNCK01000006">
    <property type="protein sequence ID" value="GHF97245.1"/>
    <property type="molecule type" value="Genomic_DNA"/>
</dbReference>